<accession>A0AAF1AQY3</accession>
<dbReference type="Proteomes" id="UP000077755">
    <property type="component" value="Chromosome 3"/>
</dbReference>
<dbReference type="GO" id="GO:0009903">
    <property type="term" value="P:chloroplast avoidance movement"/>
    <property type="evidence" value="ECO:0007669"/>
    <property type="project" value="TreeGrafter"/>
</dbReference>
<reference evidence="4" key="2">
    <citation type="submission" date="2022-03" db="EMBL/GenBank/DDBJ databases">
        <title>Draft title - Genomic analysis of global carrot germplasm unveils the trajectory of domestication and the origin of high carotenoid orange carrot.</title>
        <authorList>
            <person name="Iorizzo M."/>
            <person name="Ellison S."/>
            <person name="Senalik D."/>
            <person name="Macko-Podgorni A."/>
            <person name="Grzebelus D."/>
            <person name="Bostan H."/>
            <person name="Rolling W."/>
            <person name="Curaba J."/>
            <person name="Simon P."/>
        </authorList>
    </citation>
    <scope>NUCLEOTIDE SEQUENCE</scope>
    <source>
        <tissue evidence="4">Leaf</tissue>
    </source>
</reference>
<proteinExistence type="inferred from homology"/>
<dbReference type="PANTHER" id="PTHR32054:SF9">
    <property type="entry name" value="OS04G0116200 PROTEIN"/>
    <property type="match status" value="1"/>
</dbReference>
<protein>
    <recommendedName>
        <fullName evidence="6">WEB family protein</fullName>
    </recommendedName>
</protein>
<evidence type="ECO:0000313" key="4">
    <source>
        <dbReference type="EMBL" id="WOG91948.1"/>
    </source>
</evidence>
<keyword evidence="2 3" id="KW-0175">Coiled coil</keyword>
<name>A0AAF1AQY3_DAUCS</name>
<evidence type="ECO:0000256" key="2">
    <source>
        <dbReference type="ARBA" id="ARBA00023054"/>
    </source>
</evidence>
<sequence>MEGDDASPNNKKAEIDTSAPFRSVKEAIMLFGERVLAGEIYTSRLKELQNRRTEAEHESSENNGTIAVELEETKQNLEKAKDESMLMATYILSLQKDLERTRQELQHIKEQRMENLQLKPEVEEDVKHVETKSATKYDEMITSHDQIQKVEFLSKKYVTLRNPQPVAKIHEVPQEEEAVLKRHPSLRKKKKKSIPLFGFLFSRKRGDTDAKGATAEEA</sequence>
<organism evidence="4 5">
    <name type="scientific">Daucus carota subsp. sativus</name>
    <name type="common">Carrot</name>
    <dbReference type="NCBI Taxonomy" id="79200"/>
    <lineage>
        <taxon>Eukaryota</taxon>
        <taxon>Viridiplantae</taxon>
        <taxon>Streptophyta</taxon>
        <taxon>Embryophyta</taxon>
        <taxon>Tracheophyta</taxon>
        <taxon>Spermatophyta</taxon>
        <taxon>Magnoliopsida</taxon>
        <taxon>eudicotyledons</taxon>
        <taxon>Gunneridae</taxon>
        <taxon>Pentapetalae</taxon>
        <taxon>asterids</taxon>
        <taxon>campanulids</taxon>
        <taxon>Apiales</taxon>
        <taxon>Apiaceae</taxon>
        <taxon>Apioideae</taxon>
        <taxon>Scandiceae</taxon>
        <taxon>Daucinae</taxon>
        <taxon>Daucus</taxon>
        <taxon>Daucus sect. Daucus</taxon>
    </lineage>
</organism>
<evidence type="ECO:0000313" key="5">
    <source>
        <dbReference type="Proteomes" id="UP000077755"/>
    </source>
</evidence>
<gene>
    <name evidence="4" type="ORF">DCAR_0311203</name>
</gene>
<keyword evidence="5" id="KW-1185">Reference proteome</keyword>
<dbReference type="GO" id="GO:0005829">
    <property type="term" value="C:cytosol"/>
    <property type="evidence" value="ECO:0007669"/>
    <property type="project" value="TreeGrafter"/>
</dbReference>
<evidence type="ECO:0000256" key="1">
    <source>
        <dbReference type="ARBA" id="ARBA00005485"/>
    </source>
</evidence>
<evidence type="ECO:0008006" key="6">
    <source>
        <dbReference type="Google" id="ProtNLM"/>
    </source>
</evidence>
<dbReference type="PANTHER" id="PTHR32054">
    <property type="entry name" value="HEAVY CHAIN, PUTATIVE, EXPRESSED-RELATED-RELATED"/>
    <property type="match status" value="1"/>
</dbReference>
<dbReference type="EMBL" id="CP093345">
    <property type="protein sequence ID" value="WOG91948.1"/>
    <property type="molecule type" value="Genomic_DNA"/>
</dbReference>
<dbReference type="GO" id="GO:0009904">
    <property type="term" value="P:chloroplast accumulation movement"/>
    <property type="evidence" value="ECO:0007669"/>
    <property type="project" value="TreeGrafter"/>
</dbReference>
<feature type="coiled-coil region" evidence="3">
    <location>
        <begin position="38"/>
        <end position="111"/>
    </location>
</feature>
<evidence type="ECO:0000256" key="3">
    <source>
        <dbReference type="SAM" id="Coils"/>
    </source>
</evidence>
<reference evidence="4" key="1">
    <citation type="journal article" date="2016" name="Nat. Genet.">
        <title>A high-quality carrot genome assembly provides new insights into carotenoid accumulation and asterid genome evolution.</title>
        <authorList>
            <person name="Iorizzo M."/>
            <person name="Ellison S."/>
            <person name="Senalik D."/>
            <person name="Zeng P."/>
            <person name="Satapoomin P."/>
            <person name="Huang J."/>
            <person name="Bowman M."/>
            <person name="Iovene M."/>
            <person name="Sanseverino W."/>
            <person name="Cavagnaro P."/>
            <person name="Yildiz M."/>
            <person name="Macko-Podgorni A."/>
            <person name="Moranska E."/>
            <person name="Grzebelus E."/>
            <person name="Grzebelus D."/>
            <person name="Ashrafi H."/>
            <person name="Zheng Z."/>
            <person name="Cheng S."/>
            <person name="Spooner D."/>
            <person name="Van Deynze A."/>
            <person name="Simon P."/>
        </authorList>
    </citation>
    <scope>NUCLEOTIDE SEQUENCE</scope>
    <source>
        <tissue evidence="4">Leaf</tissue>
    </source>
</reference>
<comment type="similarity">
    <text evidence="1">Belongs to the WEB family.</text>
</comment>
<dbReference type="AlphaFoldDB" id="A0AAF1AQY3"/>